<evidence type="ECO:0000313" key="4">
    <source>
        <dbReference type="Proteomes" id="UP001597094"/>
    </source>
</evidence>
<dbReference type="PROSITE" id="PS50110">
    <property type="entry name" value="RESPONSE_REGULATORY"/>
    <property type="match status" value="1"/>
</dbReference>
<dbReference type="InterPro" id="IPR001789">
    <property type="entry name" value="Sig_transdc_resp-reg_receiver"/>
</dbReference>
<keyword evidence="1" id="KW-0597">Phosphoprotein</keyword>
<gene>
    <name evidence="3" type="ORF">ACFQ2O_09180</name>
</gene>
<dbReference type="SUPFAM" id="SSF52172">
    <property type="entry name" value="CheY-like"/>
    <property type="match status" value="1"/>
</dbReference>
<organism evidence="3 4">
    <name type="scientific">Pontibacter rugosus</name>
    <dbReference type="NCBI Taxonomy" id="1745966"/>
    <lineage>
        <taxon>Bacteria</taxon>
        <taxon>Pseudomonadati</taxon>
        <taxon>Bacteroidota</taxon>
        <taxon>Cytophagia</taxon>
        <taxon>Cytophagales</taxon>
        <taxon>Hymenobacteraceae</taxon>
        <taxon>Pontibacter</taxon>
    </lineage>
</organism>
<proteinExistence type="predicted"/>
<dbReference type="InterPro" id="IPR052893">
    <property type="entry name" value="TCS_response_regulator"/>
</dbReference>
<dbReference type="EMBL" id="JBHTLD010000066">
    <property type="protein sequence ID" value="MFD1186376.1"/>
    <property type="molecule type" value="Genomic_DNA"/>
</dbReference>
<name>A0ABW3SQK8_9BACT</name>
<protein>
    <submittedName>
        <fullName evidence="3">Response regulator</fullName>
    </submittedName>
</protein>
<evidence type="ECO:0000259" key="2">
    <source>
        <dbReference type="PROSITE" id="PS50110"/>
    </source>
</evidence>
<evidence type="ECO:0000256" key="1">
    <source>
        <dbReference type="PROSITE-ProRule" id="PRU00169"/>
    </source>
</evidence>
<dbReference type="Proteomes" id="UP001597094">
    <property type="component" value="Unassembled WGS sequence"/>
</dbReference>
<dbReference type="InterPro" id="IPR011006">
    <property type="entry name" value="CheY-like_superfamily"/>
</dbReference>
<dbReference type="Gene3D" id="3.40.50.2300">
    <property type="match status" value="1"/>
</dbReference>
<evidence type="ECO:0000313" key="3">
    <source>
        <dbReference type="EMBL" id="MFD1186376.1"/>
    </source>
</evidence>
<feature type="modified residue" description="4-aspartylphosphate" evidence="1">
    <location>
        <position position="56"/>
    </location>
</feature>
<dbReference type="PANTHER" id="PTHR44520">
    <property type="entry name" value="RESPONSE REGULATOR RCP1-RELATED"/>
    <property type="match status" value="1"/>
</dbReference>
<feature type="domain" description="Response regulatory" evidence="2">
    <location>
        <begin position="2"/>
        <end position="126"/>
    </location>
</feature>
<reference evidence="4" key="1">
    <citation type="journal article" date="2019" name="Int. J. Syst. Evol. Microbiol.">
        <title>The Global Catalogue of Microorganisms (GCM) 10K type strain sequencing project: providing services to taxonomists for standard genome sequencing and annotation.</title>
        <authorList>
            <consortium name="The Broad Institute Genomics Platform"/>
            <consortium name="The Broad Institute Genome Sequencing Center for Infectious Disease"/>
            <person name="Wu L."/>
            <person name="Ma J."/>
        </authorList>
    </citation>
    <scope>NUCLEOTIDE SEQUENCE [LARGE SCALE GENOMIC DNA]</scope>
    <source>
        <strain evidence="4">JCM 31319</strain>
    </source>
</reference>
<dbReference type="SMART" id="SM00448">
    <property type="entry name" value="REC"/>
    <property type="match status" value="1"/>
</dbReference>
<dbReference type="RefSeq" id="WP_377526123.1">
    <property type="nucleotide sequence ID" value="NZ_JBHTLD010000066.1"/>
</dbReference>
<dbReference type="PANTHER" id="PTHR44520:SF2">
    <property type="entry name" value="RESPONSE REGULATOR RCP1"/>
    <property type="match status" value="1"/>
</dbReference>
<accession>A0ABW3SQK8</accession>
<comment type="caution">
    <text evidence="3">The sequence shown here is derived from an EMBL/GenBank/DDBJ whole genome shotgun (WGS) entry which is preliminary data.</text>
</comment>
<sequence length="127" mass="14623">MRVLIVDDDQFSMFITESMLVTENAVQEVKCYCSAAAALRYLQSEVAELPDVILLDLNMPMMDGWHFLDILSKTMPTFHEQCTIYILTSSLDPADEDRSREYGLVSGFIRKPITTEDIQVMVHRHYL</sequence>
<keyword evidence="4" id="KW-1185">Reference proteome</keyword>
<dbReference type="Pfam" id="PF00072">
    <property type="entry name" value="Response_reg"/>
    <property type="match status" value="1"/>
</dbReference>